<feature type="transmembrane region" description="Helical" evidence="1">
    <location>
        <begin position="29"/>
        <end position="47"/>
    </location>
</feature>
<dbReference type="EMBL" id="CP011058">
    <property type="protein sequence ID" value="AJY77275.1"/>
    <property type="molecule type" value="Genomic_DNA"/>
</dbReference>
<keyword evidence="1" id="KW-0812">Transmembrane</keyword>
<dbReference type="Proteomes" id="UP000032633">
    <property type="component" value="Chromosome"/>
</dbReference>
<keyword evidence="3" id="KW-1185">Reference proteome</keyword>
<proteinExistence type="predicted"/>
<dbReference type="HOGENOM" id="CLU_124945_0_0_9"/>
<sequence length="169" mass="18702">MEETVMNRSSGGSDYGSHPTNPWIFQLKLGLYAGVIWGLARLALYYLQFTRVIPGLMAEPFFRHSFLLTMQGHVTGLACFILFSVLAAYLYLLVLGFAGGPMPGILYGLLWWAVIFSVIGPLLGATKPVTLLGWNSLLTELCIFILWGVFIGYTTAFEFHDEASREPAA</sequence>
<keyword evidence="1" id="KW-0472">Membrane</keyword>
<dbReference type="Pfam" id="PF11085">
    <property type="entry name" value="YqhR"/>
    <property type="match status" value="1"/>
</dbReference>
<feature type="transmembrane region" description="Helical" evidence="1">
    <location>
        <begin position="68"/>
        <end position="92"/>
    </location>
</feature>
<feature type="transmembrane region" description="Helical" evidence="1">
    <location>
        <begin position="104"/>
        <end position="125"/>
    </location>
</feature>
<organism evidence="2 3">
    <name type="scientific">Paenibacillus beijingensis</name>
    <dbReference type="NCBI Taxonomy" id="1126833"/>
    <lineage>
        <taxon>Bacteria</taxon>
        <taxon>Bacillati</taxon>
        <taxon>Bacillota</taxon>
        <taxon>Bacilli</taxon>
        <taxon>Bacillales</taxon>
        <taxon>Paenibacillaceae</taxon>
        <taxon>Paenibacillus</taxon>
    </lineage>
</organism>
<dbReference type="STRING" id="1126833.VN24_25345"/>
<dbReference type="KEGG" id="pbj:VN24_25345"/>
<keyword evidence="1" id="KW-1133">Transmembrane helix</keyword>
<gene>
    <name evidence="2" type="ORF">VN24_25345</name>
</gene>
<name>A0A0D5NQ39_9BACL</name>
<dbReference type="PATRIC" id="fig|1126833.4.peg.5569"/>
<accession>A0A0D5NQ39</accession>
<evidence type="ECO:0000256" key="1">
    <source>
        <dbReference type="SAM" id="Phobius"/>
    </source>
</evidence>
<feature type="transmembrane region" description="Helical" evidence="1">
    <location>
        <begin position="137"/>
        <end position="156"/>
    </location>
</feature>
<protein>
    <recommendedName>
        <fullName evidence="4">Membrane protein YqhR</fullName>
    </recommendedName>
</protein>
<dbReference type="AlphaFoldDB" id="A0A0D5NQ39"/>
<evidence type="ECO:0000313" key="3">
    <source>
        <dbReference type="Proteomes" id="UP000032633"/>
    </source>
</evidence>
<evidence type="ECO:0008006" key="4">
    <source>
        <dbReference type="Google" id="ProtNLM"/>
    </source>
</evidence>
<evidence type="ECO:0000313" key="2">
    <source>
        <dbReference type="EMBL" id="AJY77275.1"/>
    </source>
</evidence>
<dbReference type="InterPro" id="IPR024563">
    <property type="entry name" value="YqhR"/>
</dbReference>
<reference evidence="3" key="2">
    <citation type="submission" date="2015-03" db="EMBL/GenBank/DDBJ databases">
        <title>Genome sequence of Paenibacillus beijingensis strain DSM 24997T.</title>
        <authorList>
            <person name="Kwak Y."/>
            <person name="Shin J.-H."/>
        </authorList>
    </citation>
    <scope>NUCLEOTIDE SEQUENCE [LARGE SCALE GENOMIC DNA]</scope>
    <source>
        <strain evidence="3">DSM 24997</strain>
    </source>
</reference>
<reference evidence="2 3" key="1">
    <citation type="journal article" date="2015" name="J. Biotechnol.">
        <title>Complete genome sequence of Paenibacillus beijingensis 7188(T) (=DSM 24997(T)), a novel rhizobacterium from jujube garden soil.</title>
        <authorList>
            <person name="Kwak Y."/>
            <person name="Shin J.H."/>
        </authorList>
    </citation>
    <scope>NUCLEOTIDE SEQUENCE [LARGE SCALE GENOMIC DNA]</scope>
    <source>
        <strain evidence="2 3">DSM 24997</strain>
    </source>
</reference>